<keyword evidence="6 10" id="KW-0915">Sodium</keyword>
<evidence type="ECO:0000256" key="4">
    <source>
        <dbReference type="ARBA" id="ARBA00022692"/>
    </source>
</evidence>
<dbReference type="InterPro" id="IPR004705">
    <property type="entry name" value="Cation/H_exchanger_CPA1_bac"/>
</dbReference>
<keyword evidence="13" id="KW-1185">Reference proteome</keyword>
<feature type="transmembrane region" description="Helical" evidence="10">
    <location>
        <begin position="110"/>
        <end position="132"/>
    </location>
</feature>
<sequence>MDAMSLLMLVAVSAALAGAARHTPVPPPLLLVAAGLAASWIPGVPEYTLDPHVVLPLLLPPLLHTAALDSSYLDLRANLRPVALLSVGYVLFATLAVGYFAYLVVPGLPLTAALVLGAVVAPPDAVAATAIARRLGLPSRITTILQGESLVNDATAITAYKVALAAAVGTAAGWGEGVREFAIASLGGIGVGLVLMVPLHWLRKRLREPLLQNTLSLLIPFAAYAAAEELGASGVLAVVVVGLHLGHRSWQVDFATRLQEAAVWRMVAFVLESAVFALIGLQLPVVLRGLGAYGVGRAAWYATAVFAAVVAARFVWVYPATFLPRALSRRIREREADTSWKGAFVVSWAGMRGVVSLAIAFAIPLTTHDGSPFPARNLILFLTFTSVIATLVVQGLTLPPLIRRLRLPVPDPEGRTLAEAQAQNEASAAAERRLTELLADERNQLPGPLADRLRAVLERRRNAVWERLGTVDEATGETADDTYRRLAREVIGAERAVFVALRDARRIDDEMLRTLLRRLDLEEAAAYREETGA</sequence>
<evidence type="ECO:0000259" key="11">
    <source>
        <dbReference type="Pfam" id="PF00999"/>
    </source>
</evidence>
<evidence type="ECO:0000256" key="2">
    <source>
        <dbReference type="ARBA" id="ARBA00022448"/>
    </source>
</evidence>
<keyword evidence="8 10" id="KW-0472">Membrane</keyword>
<accession>A0ABW0YQ84</accession>
<evidence type="ECO:0000256" key="1">
    <source>
        <dbReference type="ARBA" id="ARBA00004651"/>
    </source>
</evidence>
<evidence type="ECO:0000256" key="3">
    <source>
        <dbReference type="ARBA" id="ARBA00022475"/>
    </source>
</evidence>
<feature type="transmembrane region" description="Helical" evidence="10">
    <location>
        <begin position="82"/>
        <end position="104"/>
    </location>
</feature>
<feature type="transmembrane region" description="Helical" evidence="10">
    <location>
        <begin position="221"/>
        <end position="245"/>
    </location>
</feature>
<evidence type="ECO:0000256" key="10">
    <source>
        <dbReference type="RuleBase" id="RU366002"/>
    </source>
</evidence>
<proteinExistence type="inferred from homology"/>
<dbReference type="EMBL" id="JBHSPB010000001">
    <property type="protein sequence ID" value="MFC5718724.1"/>
    <property type="molecule type" value="Genomic_DNA"/>
</dbReference>
<comment type="caution">
    <text evidence="12">The sequence shown here is derived from an EMBL/GenBank/DDBJ whole genome shotgun (WGS) entry which is preliminary data.</text>
</comment>
<comment type="subcellular location">
    <subcellularLocation>
        <location evidence="1 10">Cell membrane</location>
        <topology evidence="1 10">Multi-pass membrane protein</topology>
    </subcellularLocation>
</comment>
<comment type="similarity">
    <text evidence="10">Belongs to the monovalent cation:proton antiporter 1 (CPA1) transporter (TC 2.A.36) family.</text>
</comment>
<dbReference type="Gene3D" id="6.10.140.1330">
    <property type="match status" value="1"/>
</dbReference>
<evidence type="ECO:0000256" key="9">
    <source>
        <dbReference type="ARBA" id="ARBA00023201"/>
    </source>
</evidence>
<dbReference type="InterPro" id="IPR018422">
    <property type="entry name" value="Cation/H_exchanger_CPA1"/>
</dbReference>
<keyword evidence="4 10" id="KW-0812">Transmembrane</keyword>
<dbReference type="RefSeq" id="WP_390313698.1">
    <property type="nucleotide sequence ID" value="NZ_JBHSPB010000001.1"/>
</dbReference>
<gene>
    <name evidence="12" type="ORF">ACFP1Z_00840</name>
</gene>
<keyword evidence="3 10" id="KW-1003">Cell membrane</keyword>
<feature type="transmembrane region" description="Helical" evidence="10">
    <location>
        <begin position="344"/>
        <end position="366"/>
    </location>
</feature>
<dbReference type="PANTHER" id="PTHR10110">
    <property type="entry name" value="SODIUM/HYDROGEN EXCHANGER"/>
    <property type="match status" value="1"/>
</dbReference>
<keyword evidence="10" id="KW-0050">Antiport</keyword>
<comment type="function">
    <text evidence="10">Na(+)/H(+) antiporter that extrudes sodium in exchange for external protons.</text>
</comment>
<protein>
    <submittedName>
        <fullName evidence="12">Na+/H+ antiporter</fullName>
    </submittedName>
</protein>
<keyword evidence="2 10" id="KW-0813">Transport</keyword>
<feature type="transmembrane region" description="Helical" evidence="10">
    <location>
        <begin position="266"/>
        <end position="287"/>
    </location>
</feature>
<evidence type="ECO:0000256" key="5">
    <source>
        <dbReference type="ARBA" id="ARBA00022989"/>
    </source>
</evidence>
<organism evidence="12 13">
    <name type="scientific">Streptomyces gamaensis</name>
    <dbReference type="NCBI Taxonomy" id="1763542"/>
    <lineage>
        <taxon>Bacteria</taxon>
        <taxon>Bacillati</taxon>
        <taxon>Actinomycetota</taxon>
        <taxon>Actinomycetes</taxon>
        <taxon>Kitasatosporales</taxon>
        <taxon>Streptomycetaceae</taxon>
        <taxon>Streptomyces</taxon>
    </lineage>
</organism>
<keyword evidence="5 10" id="KW-1133">Transmembrane helix</keyword>
<name>A0ABW0YQ84_9ACTN</name>
<feature type="transmembrane region" description="Helical" evidence="10">
    <location>
        <begin position="299"/>
        <end position="323"/>
    </location>
</feature>
<feature type="transmembrane region" description="Helical" evidence="10">
    <location>
        <begin position="378"/>
        <end position="398"/>
    </location>
</feature>
<dbReference type="NCBIfam" id="TIGR00831">
    <property type="entry name" value="a_cpa1"/>
    <property type="match status" value="1"/>
</dbReference>
<dbReference type="Pfam" id="PF00999">
    <property type="entry name" value="Na_H_Exchanger"/>
    <property type="match status" value="1"/>
</dbReference>
<keyword evidence="7 10" id="KW-0406">Ion transport</keyword>
<dbReference type="Proteomes" id="UP001596083">
    <property type="component" value="Unassembled WGS sequence"/>
</dbReference>
<evidence type="ECO:0000256" key="7">
    <source>
        <dbReference type="ARBA" id="ARBA00023065"/>
    </source>
</evidence>
<evidence type="ECO:0000256" key="6">
    <source>
        <dbReference type="ARBA" id="ARBA00023053"/>
    </source>
</evidence>
<evidence type="ECO:0000256" key="8">
    <source>
        <dbReference type="ARBA" id="ARBA00023136"/>
    </source>
</evidence>
<keyword evidence="9 10" id="KW-0739">Sodium transport</keyword>
<reference evidence="13" key="1">
    <citation type="journal article" date="2019" name="Int. J. Syst. Evol. Microbiol.">
        <title>The Global Catalogue of Microorganisms (GCM) 10K type strain sequencing project: providing services to taxonomists for standard genome sequencing and annotation.</title>
        <authorList>
            <consortium name="The Broad Institute Genomics Platform"/>
            <consortium name="The Broad Institute Genome Sequencing Center for Infectious Disease"/>
            <person name="Wu L."/>
            <person name="Ma J."/>
        </authorList>
    </citation>
    <scope>NUCLEOTIDE SEQUENCE [LARGE SCALE GENOMIC DNA]</scope>
    <source>
        <strain evidence="13">CGMCC 4.7304</strain>
    </source>
</reference>
<feature type="transmembrane region" description="Helical" evidence="10">
    <location>
        <begin position="181"/>
        <end position="201"/>
    </location>
</feature>
<comment type="caution">
    <text evidence="10">Lacks conserved residue(s) required for the propagation of feature annotation.</text>
</comment>
<evidence type="ECO:0000313" key="13">
    <source>
        <dbReference type="Proteomes" id="UP001596083"/>
    </source>
</evidence>
<feature type="domain" description="Cation/H+ exchanger transmembrane" evidence="11">
    <location>
        <begin position="12"/>
        <end position="403"/>
    </location>
</feature>
<dbReference type="InterPro" id="IPR006153">
    <property type="entry name" value="Cation/H_exchanger_TM"/>
</dbReference>
<evidence type="ECO:0000313" key="12">
    <source>
        <dbReference type="EMBL" id="MFC5718724.1"/>
    </source>
</evidence>
<dbReference type="PANTHER" id="PTHR10110:SF86">
    <property type="entry name" value="SODIUM_HYDROGEN EXCHANGER 7"/>
    <property type="match status" value="1"/>
</dbReference>